<name>A0A3E4R808_BACUN</name>
<protein>
    <recommendedName>
        <fullName evidence="1">Methylase-associated X1 domain-containing protein</fullName>
    </recommendedName>
</protein>
<gene>
    <name evidence="2" type="ORF">DXC80_03875</name>
</gene>
<accession>A0A3E4R808</accession>
<evidence type="ECO:0000259" key="1">
    <source>
        <dbReference type="Pfam" id="PF20296"/>
    </source>
</evidence>
<dbReference type="EMBL" id="QSRK01000004">
    <property type="protein sequence ID" value="RGL16317.1"/>
    <property type="molecule type" value="Genomic_DNA"/>
</dbReference>
<proteinExistence type="predicted"/>
<dbReference type="Proteomes" id="UP000260795">
    <property type="component" value="Unassembled WGS sequence"/>
</dbReference>
<dbReference type="AlphaFoldDB" id="A0A3E4R808"/>
<reference evidence="2 3" key="1">
    <citation type="submission" date="2018-08" db="EMBL/GenBank/DDBJ databases">
        <title>A genome reference for cultivated species of the human gut microbiota.</title>
        <authorList>
            <person name="Zou Y."/>
            <person name="Xue W."/>
            <person name="Luo G."/>
        </authorList>
    </citation>
    <scope>NUCLEOTIDE SEQUENCE [LARGE SCALE GENOMIC DNA]</scope>
    <source>
        <strain evidence="2 3">TF08-13</strain>
    </source>
</reference>
<evidence type="ECO:0000313" key="2">
    <source>
        <dbReference type="EMBL" id="RGL16317.1"/>
    </source>
</evidence>
<dbReference type="Pfam" id="PF20296">
    <property type="entry name" value="MTaX1"/>
    <property type="match status" value="1"/>
</dbReference>
<comment type="caution">
    <text evidence="2">The sequence shown here is derived from an EMBL/GenBank/DDBJ whole genome shotgun (WGS) entry which is preliminary data.</text>
</comment>
<organism evidence="2 3">
    <name type="scientific">Bacteroides uniformis</name>
    <dbReference type="NCBI Taxonomy" id="820"/>
    <lineage>
        <taxon>Bacteria</taxon>
        <taxon>Pseudomonadati</taxon>
        <taxon>Bacteroidota</taxon>
        <taxon>Bacteroidia</taxon>
        <taxon>Bacteroidales</taxon>
        <taxon>Bacteroidaceae</taxon>
        <taxon>Bacteroides</taxon>
    </lineage>
</organism>
<sequence>MALTSNELIEKFDSEMKASESFKHIDDKKNPCHIMFEGVEYYVYVKNISSAYFSNPDVSRAQMTGVDALAKIKESNALFILLGYDSENDVYAAWNPHVAKQRIGTAASPSLYSRFSWQKEAAEQRDFITRELKNDGLVLLFPSLYISIFMANIEMFFPDTTEYVAMGSKRRSGANAAYRELVNTSHLDEFARFLAQNSYDENAVRTYVLAIRQLISESIISSNRRIFLACDTIEEYEDAVQTFLALDEIKDRDANNENVYSYAMPAYVEFLIEKYGETLESDSTEEDPDDFTEEDADEIIEDAEEDTQQDIDYETPFIDDKGNLTVIANPVLIDMLREDLDSEYPRQMAAYATIEDFYGNRFPNMEMCQWQVLFNKINWSNPYTSLTETPVSEARKRSARQKIQVTFPDGKIVCENQVVKTLLAVINYAGVDKVYELNITMGKNAGGPLIDDTINQKYANAFKPLEGGLYANTCSDTPTKLSQIKQIDEALNLGLKIEII</sequence>
<dbReference type="RefSeq" id="WP_117680712.1">
    <property type="nucleotide sequence ID" value="NZ_QSRK01000004.1"/>
</dbReference>
<feature type="domain" description="Methylase-associated X1" evidence="1">
    <location>
        <begin position="40"/>
        <end position="149"/>
    </location>
</feature>
<evidence type="ECO:0000313" key="3">
    <source>
        <dbReference type="Proteomes" id="UP000260795"/>
    </source>
</evidence>
<dbReference type="InterPro" id="IPR046894">
    <property type="entry name" value="MTaX1"/>
</dbReference>